<protein>
    <submittedName>
        <fullName evidence="2">Uncharacterized protein</fullName>
    </submittedName>
</protein>
<dbReference type="EMBL" id="CAMGYJ010000006">
    <property type="protein sequence ID" value="CAI0433681.1"/>
    <property type="molecule type" value="Genomic_DNA"/>
</dbReference>
<gene>
    <name evidence="2" type="ORF">LITE_LOCUS23983</name>
</gene>
<feature type="region of interest" description="Disordered" evidence="1">
    <location>
        <begin position="58"/>
        <end position="84"/>
    </location>
</feature>
<proteinExistence type="predicted"/>
<sequence length="84" mass="9593">MVGLGKGIIYSYKVGLNMELYISAISTRAAGSKSLDLYDGRIMKRDFKLKFYVNHLHKSPSRRPPLRPLSPSSYSHRSTYQKTL</sequence>
<accession>A0AAV0LHS2</accession>
<evidence type="ECO:0000256" key="1">
    <source>
        <dbReference type="SAM" id="MobiDB-lite"/>
    </source>
</evidence>
<evidence type="ECO:0000313" key="2">
    <source>
        <dbReference type="EMBL" id="CAI0433681.1"/>
    </source>
</evidence>
<dbReference type="Gene3D" id="1.10.1040.10">
    <property type="entry name" value="N-(1-d-carboxylethyl)-l-norvaline Dehydrogenase, domain 2"/>
    <property type="match status" value="1"/>
</dbReference>
<dbReference type="Proteomes" id="UP001154282">
    <property type="component" value="Unassembled WGS sequence"/>
</dbReference>
<evidence type="ECO:0000313" key="3">
    <source>
        <dbReference type="Proteomes" id="UP001154282"/>
    </source>
</evidence>
<comment type="caution">
    <text evidence="2">The sequence shown here is derived from an EMBL/GenBank/DDBJ whole genome shotgun (WGS) entry which is preliminary data.</text>
</comment>
<dbReference type="InterPro" id="IPR013328">
    <property type="entry name" value="6PGD_dom2"/>
</dbReference>
<dbReference type="SUPFAM" id="SSF48179">
    <property type="entry name" value="6-phosphogluconate dehydrogenase C-terminal domain-like"/>
    <property type="match status" value="1"/>
</dbReference>
<keyword evidence="3" id="KW-1185">Reference proteome</keyword>
<organism evidence="2 3">
    <name type="scientific">Linum tenue</name>
    <dbReference type="NCBI Taxonomy" id="586396"/>
    <lineage>
        <taxon>Eukaryota</taxon>
        <taxon>Viridiplantae</taxon>
        <taxon>Streptophyta</taxon>
        <taxon>Embryophyta</taxon>
        <taxon>Tracheophyta</taxon>
        <taxon>Spermatophyta</taxon>
        <taxon>Magnoliopsida</taxon>
        <taxon>eudicotyledons</taxon>
        <taxon>Gunneridae</taxon>
        <taxon>Pentapetalae</taxon>
        <taxon>rosids</taxon>
        <taxon>fabids</taxon>
        <taxon>Malpighiales</taxon>
        <taxon>Linaceae</taxon>
        <taxon>Linum</taxon>
    </lineage>
</organism>
<reference evidence="2" key="1">
    <citation type="submission" date="2022-08" db="EMBL/GenBank/DDBJ databases">
        <authorList>
            <person name="Gutierrez-Valencia J."/>
        </authorList>
    </citation>
    <scope>NUCLEOTIDE SEQUENCE</scope>
</reference>
<dbReference type="AlphaFoldDB" id="A0AAV0LHS2"/>
<name>A0AAV0LHS2_9ROSI</name>
<dbReference type="InterPro" id="IPR008927">
    <property type="entry name" value="6-PGluconate_DH-like_C_sf"/>
</dbReference>
<feature type="compositionally biased region" description="Low complexity" evidence="1">
    <location>
        <begin position="69"/>
        <end position="78"/>
    </location>
</feature>